<reference evidence="1" key="2">
    <citation type="submission" date="2015-07" db="EMBL/GenBank/DDBJ databases">
        <title>Plasmids, circular viruses and viroids from rat gut.</title>
        <authorList>
            <person name="Jorgensen T.J."/>
            <person name="Hansen M.A."/>
            <person name="Xu Z."/>
            <person name="Tabak M.A."/>
            <person name="Sorensen S.J."/>
            <person name="Hansen L.H."/>
        </authorList>
    </citation>
    <scope>NUCLEOTIDE SEQUENCE</scope>
    <source>
        <strain evidence="1">RGFK1038</strain>
    </source>
</reference>
<dbReference type="EMBL" id="LN853620">
    <property type="protein sequence ID" value="CRY96289.1"/>
    <property type="molecule type" value="Genomic_DNA"/>
</dbReference>
<dbReference type="AlphaFoldDB" id="A0A0H5Q4F0"/>
<protein>
    <submittedName>
        <fullName evidence="1">Uncharacterized protein</fullName>
    </submittedName>
</protein>
<organism evidence="1">
    <name type="scientific">uncultured prokaryote</name>
    <dbReference type="NCBI Taxonomy" id="198431"/>
    <lineage>
        <taxon>unclassified sequences</taxon>
        <taxon>environmental samples</taxon>
    </lineage>
</organism>
<proteinExistence type="predicted"/>
<accession>A0A0H5Q4F0</accession>
<reference evidence="1" key="1">
    <citation type="submission" date="2015-06" db="EMBL/GenBank/DDBJ databases">
        <authorList>
            <person name="Joergensen T."/>
        </authorList>
    </citation>
    <scope>NUCLEOTIDE SEQUENCE</scope>
    <source>
        <strain evidence="1">RGFK1038</strain>
    </source>
</reference>
<evidence type="ECO:0000313" key="1">
    <source>
        <dbReference type="EMBL" id="CRY96289.1"/>
    </source>
</evidence>
<sequence length="195" mass="22286">MNVFIGGGGNNFDIADKITVSDFRQKQMEKHEGEEIEAKPEVKIKKPKPASIEEEQKKLLSQIIDEVNALYDKDYEPDFTTKAAMQIRDLLLKNPTLKDRLEKSAKNNTLSEFKFTYDDCVQDALVEGYDQNVDFYTLLLNNEEIRAKFANVFMTEVYRILRGPVTTVNYTDIINSTPLSKVAEDSAPYGNDKKD</sequence>
<name>A0A0H5Q4F0_9ZZZZ</name>